<keyword evidence="4" id="KW-0540">Nuclease</keyword>
<dbReference type="InterPro" id="IPR050092">
    <property type="entry name" value="RNase_H"/>
</dbReference>
<keyword evidence="5" id="KW-0479">Metal-binding</keyword>
<evidence type="ECO:0000256" key="3">
    <source>
        <dbReference type="ARBA" id="ARBA00012180"/>
    </source>
</evidence>
<evidence type="ECO:0000256" key="1">
    <source>
        <dbReference type="ARBA" id="ARBA00000077"/>
    </source>
</evidence>
<evidence type="ECO:0000313" key="10">
    <source>
        <dbReference type="Proteomes" id="UP000789405"/>
    </source>
</evidence>
<dbReference type="EC" id="3.1.26.4" evidence="3"/>
<sequence length="659" mass="76935">SLKKYGVMYIEQLLNADMTKVLELKRIHQYEIPKHNTTWYIDLSNKIEQNWEYIKNSSNANPINRLTLINKFSNLKGKIITTDHAHGPIMGKITRELKSHDQTVVMRHMIQETTEQETFSPLKACEGCPLQESLPTLDTKTKGSNTKYCAITADVTKVSYLPTRNSRVSIGNPEDKRIKTRIVISPRSLRHYHENNPKPIIKKQFKHNIDNHTFSKKIIDTDTQTLEMLEEYTRKLQRSKQIIAYTDGSLITDVSSNSSTIELKKQRMGFGAICLVENLNLGRIEWKGKVEGPPSSTRAELWAILSVLWVIPNKTAIKIITDSESSIKAIKGYTDERKGKHWSNYSNPLILQTIKELIYTKEIDLELEKIKAHQGDYNNERADELAKLGSNSGSIFSINPKYLREQQFRHKWNDNNIDVSIKELIKKKEKLNQPFPEVWQQSKITDNKTSTRDNSLRSFSIKLLNEELPTMKVLHTRKPEIYKDKKCPFCNIYDETNTHVFMCKDTPNTLKNTFCYILKKVYTQETGKKINPNMLQKIYRSHFLQEDIGRQIRDTLSVDRFAYNDLVKGLIPRSIYNIVKNHTNKAAITKMVILKTFYKWKEILRSTWIIRCKEFLKWEISNEINEIKKKSKGKRPFDDLEYLELKKQLVQWGKKISIE</sequence>
<dbReference type="OrthoDB" id="2448494at2759"/>
<proteinExistence type="inferred from homology"/>
<evidence type="ECO:0000256" key="6">
    <source>
        <dbReference type="ARBA" id="ARBA00022759"/>
    </source>
</evidence>
<dbReference type="InterPro" id="IPR036397">
    <property type="entry name" value="RNaseH_sf"/>
</dbReference>
<name>A0A9N9JX95_9GLOM</name>
<dbReference type="Gene3D" id="3.30.420.10">
    <property type="entry name" value="Ribonuclease H-like superfamily/Ribonuclease H"/>
    <property type="match status" value="1"/>
</dbReference>
<comment type="caution">
    <text evidence="9">The sequence shown here is derived from an EMBL/GenBank/DDBJ whole genome shotgun (WGS) entry which is preliminary data.</text>
</comment>
<comment type="similarity">
    <text evidence="2">Belongs to the RNase H family.</text>
</comment>
<accession>A0A9N9JX95</accession>
<feature type="non-terminal residue" evidence="9">
    <location>
        <position position="1"/>
    </location>
</feature>
<dbReference type="PANTHER" id="PTHR10642">
    <property type="entry name" value="RIBONUCLEASE H1"/>
    <property type="match status" value="1"/>
</dbReference>
<keyword evidence="6" id="KW-0255">Endonuclease</keyword>
<evidence type="ECO:0000259" key="8">
    <source>
        <dbReference type="PROSITE" id="PS50879"/>
    </source>
</evidence>
<evidence type="ECO:0000256" key="5">
    <source>
        <dbReference type="ARBA" id="ARBA00022723"/>
    </source>
</evidence>
<reference evidence="9" key="1">
    <citation type="submission" date="2021-06" db="EMBL/GenBank/DDBJ databases">
        <authorList>
            <person name="Kallberg Y."/>
            <person name="Tangrot J."/>
            <person name="Rosling A."/>
        </authorList>
    </citation>
    <scope>NUCLEOTIDE SEQUENCE</scope>
    <source>
        <strain evidence="9">MA453B</strain>
    </source>
</reference>
<evidence type="ECO:0000256" key="4">
    <source>
        <dbReference type="ARBA" id="ARBA00022722"/>
    </source>
</evidence>
<dbReference type="GO" id="GO:0043137">
    <property type="term" value="P:DNA replication, removal of RNA primer"/>
    <property type="evidence" value="ECO:0007669"/>
    <property type="project" value="TreeGrafter"/>
</dbReference>
<gene>
    <name evidence="9" type="ORF">DERYTH_LOCUS23558</name>
</gene>
<comment type="catalytic activity">
    <reaction evidence="1">
        <text>Endonucleolytic cleavage to 5'-phosphomonoester.</text>
        <dbReference type="EC" id="3.1.26.4"/>
    </reaction>
</comment>
<dbReference type="PANTHER" id="PTHR10642:SF26">
    <property type="entry name" value="RIBONUCLEASE H1"/>
    <property type="match status" value="1"/>
</dbReference>
<dbReference type="SUPFAM" id="SSF53098">
    <property type="entry name" value="Ribonuclease H-like"/>
    <property type="match status" value="1"/>
</dbReference>
<feature type="domain" description="RNase H type-1" evidence="8">
    <location>
        <begin position="238"/>
        <end position="391"/>
    </location>
</feature>
<evidence type="ECO:0000256" key="7">
    <source>
        <dbReference type="ARBA" id="ARBA00022801"/>
    </source>
</evidence>
<dbReference type="Pfam" id="PF00075">
    <property type="entry name" value="RNase_H"/>
    <property type="match status" value="1"/>
</dbReference>
<evidence type="ECO:0000256" key="2">
    <source>
        <dbReference type="ARBA" id="ARBA00005300"/>
    </source>
</evidence>
<dbReference type="InterPro" id="IPR002156">
    <property type="entry name" value="RNaseH_domain"/>
</dbReference>
<dbReference type="GO" id="GO:0046872">
    <property type="term" value="F:metal ion binding"/>
    <property type="evidence" value="ECO:0007669"/>
    <property type="project" value="UniProtKB-KW"/>
</dbReference>
<feature type="non-terminal residue" evidence="9">
    <location>
        <position position="659"/>
    </location>
</feature>
<dbReference type="Proteomes" id="UP000789405">
    <property type="component" value="Unassembled WGS sequence"/>
</dbReference>
<evidence type="ECO:0000313" key="9">
    <source>
        <dbReference type="EMBL" id="CAG8801912.1"/>
    </source>
</evidence>
<dbReference type="GO" id="GO:0004523">
    <property type="term" value="F:RNA-DNA hybrid ribonuclease activity"/>
    <property type="evidence" value="ECO:0007669"/>
    <property type="project" value="UniProtKB-EC"/>
</dbReference>
<dbReference type="GO" id="GO:0003676">
    <property type="term" value="F:nucleic acid binding"/>
    <property type="evidence" value="ECO:0007669"/>
    <property type="project" value="InterPro"/>
</dbReference>
<keyword evidence="7" id="KW-0378">Hydrolase</keyword>
<dbReference type="EMBL" id="CAJVPY010036353">
    <property type="protein sequence ID" value="CAG8801912.1"/>
    <property type="molecule type" value="Genomic_DNA"/>
</dbReference>
<organism evidence="9 10">
    <name type="scientific">Dentiscutata erythropus</name>
    <dbReference type="NCBI Taxonomy" id="1348616"/>
    <lineage>
        <taxon>Eukaryota</taxon>
        <taxon>Fungi</taxon>
        <taxon>Fungi incertae sedis</taxon>
        <taxon>Mucoromycota</taxon>
        <taxon>Glomeromycotina</taxon>
        <taxon>Glomeromycetes</taxon>
        <taxon>Diversisporales</taxon>
        <taxon>Gigasporaceae</taxon>
        <taxon>Dentiscutata</taxon>
    </lineage>
</organism>
<protein>
    <recommendedName>
        <fullName evidence="3">ribonuclease H</fullName>
        <ecNumber evidence="3">3.1.26.4</ecNumber>
    </recommendedName>
</protein>
<dbReference type="PROSITE" id="PS50879">
    <property type="entry name" value="RNASE_H_1"/>
    <property type="match status" value="1"/>
</dbReference>
<keyword evidence="10" id="KW-1185">Reference proteome</keyword>
<dbReference type="AlphaFoldDB" id="A0A9N9JX95"/>
<dbReference type="InterPro" id="IPR012337">
    <property type="entry name" value="RNaseH-like_sf"/>
</dbReference>